<dbReference type="HOGENOM" id="CLU_1594818_0_0_1"/>
<dbReference type="Proteomes" id="UP000001194">
    <property type="component" value="Unassembled WGS sequence"/>
</dbReference>
<protein>
    <submittedName>
        <fullName evidence="2">Predicted protein</fullName>
    </submittedName>
</protein>
<dbReference type="RefSeq" id="XP_001875958.1">
    <property type="nucleotide sequence ID" value="XM_001875923.1"/>
</dbReference>
<dbReference type="GeneID" id="6071509"/>
<keyword evidence="3" id="KW-1185">Reference proteome</keyword>
<evidence type="ECO:0000313" key="2">
    <source>
        <dbReference type="EMBL" id="EDR13460.1"/>
    </source>
</evidence>
<keyword evidence="1" id="KW-0812">Transmembrane</keyword>
<reference evidence="2 3" key="1">
    <citation type="journal article" date="2008" name="Nature">
        <title>The genome of Laccaria bicolor provides insights into mycorrhizal symbiosis.</title>
        <authorList>
            <person name="Martin F."/>
            <person name="Aerts A."/>
            <person name="Ahren D."/>
            <person name="Brun A."/>
            <person name="Danchin E.G.J."/>
            <person name="Duchaussoy F."/>
            <person name="Gibon J."/>
            <person name="Kohler A."/>
            <person name="Lindquist E."/>
            <person name="Pereda V."/>
            <person name="Salamov A."/>
            <person name="Shapiro H.J."/>
            <person name="Wuyts J."/>
            <person name="Blaudez D."/>
            <person name="Buee M."/>
            <person name="Brokstein P."/>
            <person name="Canbaeck B."/>
            <person name="Cohen D."/>
            <person name="Courty P.E."/>
            <person name="Coutinho P.M."/>
            <person name="Delaruelle C."/>
            <person name="Detter J.C."/>
            <person name="Deveau A."/>
            <person name="DiFazio S."/>
            <person name="Duplessis S."/>
            <person name="Fraissinet-Tachet L."/>
            <person name="Lucic E."/>
            <person name="Frey-Klett P."/>
            <person name="Fourrey C."/>
            <person name="Feussner I."/>
            <person name="Gay G."/>
            <person name="Grimwood J."/>
            <person name="Hoegger P.J."/>
            <person name="Jain P."/>
            <person name="Kilaru S."/>
            <person name="Labbe J."/>
            <person name="Lin Y.C."/>
            <person name="Legue V."/>
            <person name="Le Tacon F."/>
            <person name="Marmeisse R."/>
            <person name="Melayah D."/>
            <person name="Montanini B."/>
            <person name="Muratet M."/>
            <person name="Nehls U."/>
            <person name="Niculita-Hirzel H."/>
            <person name="Oudot-Le Secq M.P."/>
            <person name="Peter M."/>
            <person name="Quesneville H."/>
            <person name="Rajashekar B."/>
            <person name="Reich M."/>
            <person name="Rouhier N."/>
            <person name="Schmutz J."/>
            <person name="Yin T."/>
            <person name="Chalot M."/>
            <person name="Henrissat B."/>
            <person name="Kuees U."/>
            <person name="Lucas S."/>
            <person name="Van de Peer Y."/>
            <person name="Podila G.K."/>
            <person name="Polle A."/>
            <person name="Pukkila P.J."/>
            <person name="Richardson P.M."/>
            <person name="Rouze P."/>
            <person name="Sanders I.R."/>
            <person name="Stajich J.E."/>
            <person name="Tunlid A."/>
            <person name="Tuskan G."/>
            <person name="Grigoriev I.V."/>
        </authorList>
    </citation>
    <scope>NUCLEOTIDE SEQUENCE [LARGE SCALE GENOMIC DNA]</scope>
    <source>
        <strain evidence="3">S238N-H82 / ATCC MYA-4686</strain>
    </source>
</reference>
<gene>
    <name evidence="2" type="ORF">LACBIDRAFT_322418</name>
</gene>
<dbReference type="KEGG" id="lbc:LACBIDRAFT_322418"/>
<keyword evidence="1" id="KW-0472">Membrane</keyword>
<name>B0CW80_LACBS</name>
<feature type="transmembrane region" description="Helical" evidence="1">
    <location>
        <begin position="12"/>
        <end position="29"/>
    </location>
</feature>
<dbReference type="AlphaFoldDB" id="B0CW80"/>
<dbReference type="EMBL" id="DS547093">
    <property type="protein sequence ID" value="EDR13460.1"/>
    <property type="molecule type" value="Genomic_DNA"/>
</dbReference>
<keyword evidence="1" id="KW-1133">Transmembrane helix</keyword>
<proteinExistence type="predicted"/>
<dbReference type="InParanoid" id="B0CW80"/>
<organism evidence="3">
    <name type="scientific">Laccaria bicolor (strain S238N-H82 / ATCC MYA-4686)</name>
    <name type="common">Bicoloured deceiver</name>
    <name type="synonym">Laccaria laccata var. bicolor</name>
    <dbReference type="NCBI Taxonomy" id="486041"/>
    <lineage>
        <taxon>Eukaryota</taxon>
        <taxon>Fungi</taxon>
        <taxon>Dikarya</taxon>
        <taxon>Basidiomycota</taxon>
        <taxon>Agaricomycotina</taxon>
        <taxon>Agaricomycetes</taxon>
        <taxon>Agaricomycetidae</taxon>
        <taxon>Agaricales</taxon>
        <taxon>Agaricineae</taxon>
        <taxon>Hydnangiaceae</taxon>
        <taxon>Laccaria</taxon>
    </lineage>
</organism>
<accession>B0CW80</accession>
<sequence>MQEEEEEEGRCLFCLLYTWYLDACMMYFIKRVVSRTVEMELDLVLKFHLVASRELIHTYVHIYNQAHLVLLNFMGLMSLPKQVTSHAAIILPPSPSSCVLFKIQCNWQHFRVSATYIQFMNHSPGRDEEAFFQAFTNQAINSIHHFLIDIYCFLHINIFTLHHVLLF</sequence>
<evidence type="ECO:0000256" key="1">
    <source>
        <dbReference type="SAM" id="Phobius"/>
    </source>
</evidence>
<evidence type="ECO:0000313" key="3">
    <source>
        <dbReference type="Proteomes" id="UP000001194"/>
    </source>
</evidence>